<dbReference type="PIRSF" id="PIRSF016578">
    <property type="entry name" value="HsaA"/>
    <property type="match status" value="1"/>
</dbReference>
<sequence length="390" mass="42848">MHPVRETIIGNIDSFVEQEVPSIELGRVTDEGARLIRDSGLVRMLQPRQYGGFEADPREFYQTVIDLASRASSLGWVGSVVGVHPFQFGQGDPRMQEEVWGEDHDTWTASPYAPIGRARRVEGGYILNGQWPFSSGTDHCTWAVLGVLAEQDGGPAGEYTRLMHFVLPRADYEILQDSWNVMGLQGTGSKDVLVKDVFVPDYRTYDVQALNDCEYAARHRPDSPLYRIPFDLFFPGAISAATLGIAAGVVKHFADYTGSRVSRMGVKQTQNPYHMASLGAALADIDASCQHVVNEIGEIYKLVLAGGKVTREMKYKARVNQVRAVRRAAEAAAEVFKHAGGNASRVTNPIQRTWRDLSVAMGHACNVDDTVYAAYAGSLYGIPVPRGVVI</sequence>
<organism evidence="3 4">
    <name type="scientific">Massilia varians</name>
    <dbReference type="NCBI Taxonomy" id="457921"/>
    <lineage>
        <taxon>Bacteria</taxon>
        <taxon>Pseudomonadati</taxon>
        <taxon>Pseudomonadota</taxon>
        <taxon>Betaproteobacteria</taxon>
        <taxon>Burkholderiales</taxon>
        <taxon>Oxalobacteraceae</taxon>
        <taxon>Telluria group</taxon>
        <taxon>Massilia</taxon>
    </lineage>
</organism>
<dbReference type="PANTHER" id="PTHR48083:SF19">
    <property type="entry name" value="FLAVIN-DEPENDENT MONOOXYGENASE, OXYGENASE SUBUNIT HSAA"/>
    <property type="match status" value="1"/>
</dbReference>
<evidence type="ECO:0000313" key="3">
    <source>
        <dbReference type="EMBL" id="BDT59532.1"/>
    </source>
</evidence>
<accession>A0ABN6TBB0</accession>
<feature type="domain" description="Acyl-CoA dehydrogenase C-terminal" evidence="2">
    <location>
        <begin position="238"/>
        <end position="365"/>
    </location>
</feature>
<proteinExistence type="predicted"/>
<dbReference type="InterPro" id="IPR036250">
    <property type="entry name" value="AcylCo_DH-like_C"/>
</dbReference>
<keyword evidence="1" id="KW-0560">Oxidoreductase</keyword>
<dbReference type="Gene3D" id="1.10.540.10">
    <property type="entry name" value="Acyl-CoA dehydrogenase/oxidase, N-terminal domain"/>
    <property type="match status" value="1"/>
</dbReference>
<evidence type="ECO:0000259" key="2">
    <source>
        <dbReference type="Pfam" id="PF08028"/>
    </source>
</evidence>
<dbReference type="Gene3D" id="2.40.110.10">
    <property type="entry name" value="Butyryl-CoA Dehydrogenase, subunit A, domain 2"/>
    <property type="match status" value="1"/>
</dbReference>
<dbReference type="Gene3D" id="1.20.140.10">
    <property type="entry name" value="Butyryl-CoA Dehydrogenase, subunit A, domain 3"/>
    <property type="match status" value="1"/>
</dbReference>
<reference evidence="3" key="1">
    <citation type="submission" date="2022-11" db="EMBL/GenBank/DDBJ databases">
        <title>Isolation and characterization of PLA-degrading bacterium Massilia sp. from Antarctic soil.</title>
        <authorList>
            <person name="Sato K."/>
            <person name="Gomez-Fuentes C."/>
            <person name="Ahmad S.A."/>
            <person name="Zulkharnain A."/>
        </authorList>
    </citation>
    <scope>NUCLEOTIDE SEQUENCE</scope>
    <source>
        <strain evidence="3">N-3</strain>
    </source>
</reference>
<gene>
    <name evidence="3" type="ORF">MasN3_30260</name>
</gene>
<protein>
    <submittedName>
        <fullName evidence="3">Hydroxylase</fullName>
    </submittedName>
</protein>
<name>A0ABN6TBB0_9BURK</name>
<dbReference type="RefSeq" id="WP_281908270.1">
    <property type="nucleotide sequence ID" value="NZ_AP026966.1"/>
</dbReference>
<dbReference type="PANTHER" id="PTHR48083">
    <property type="entry name" value="MEDIUM-CHAIN SPECIFIC ACYL-COA DEHYDROGENASE, MITOCHONDRIAL-RELATED"/>
    <property type="match status" value="1"/>
</dbReference>
<keyword evidence="4" id="KW-1185">Reference proteome</keyword>
<dbReference type="InterPro" id="IPR009100">
    <property type="entry name" value="AcylCoA_DH/oxidase_NM_dom_sf"/>
</dbReference>
<dbReference type="SUPFAM" id="SSF47203">
    <property type="entry name" value="Acyl-CoA dehydrogenase C-terminal domain-like"/>
    <property type="match status" value="1"/>
</dbReference>
<dbReference type="Pfam" id="PF08028">
    <property type="entry name" value="Acyl-CoA_dh_2"/>
    <property type="match status" value="1"/>
</dbReference>
<dbReference type="InterPro" id="IPR037069">
    <property type="entry name" value="AcylCoA_DH/ox_N_sf"/>
</dbReference>
<evidence type="ECO:0000256" key="1">
    <source>
        <dbReference type="ARBA" id="ARBA00023002"/>
    </source>
</evidence>
<dbReference type="InterPro" id="IPR046373">
    <property type="entry name" value="Acyl-CoA_Oxase/DH_mid-dom_sf"/>
</dbReference>
<dbReference type="EMBL" id="AP026966">
    <property type="protein sequence ID" value="BDT59532.1"/>
    <property type="molecule type" value="Genomic_DNA"/>
</dbReference>
<dbReference type="Proteomes" id="UP001163336">
    <property type="component" value="Chromosome"/>
</dbReference>
<dbReference type="SUPFAM" id="SSF56645">
    <property type="entry name" value="Acyl-CoA dehydrogenase NM domain-like"/>
    <property type="match status" value="1"/>
</dbReference>
<dbReference type="InterPro" id="IPR050741">
    <property type="entry name" value="Acyl-CoA_dehydrogenase"/>
</dbReference>
<evidence type="ECO:0000313" key="4">
    <source>
        <dbReference type="Proteomes" id="UP001163336"/>
    </source>
</evidence>
<dbReference type="InterPro" id="IPR013107">
    <property type="entry name" value="Acyl-CoA_DH_C"/>
</dbReference>